<dbReference type="EMBL" id="BQKI01000071">
    <property type="protein sequence ID" value="GJN13736.1"/>
    <property type="molecule type" value="Genomic_DNA"/>
</dbReference>
<gene>
    <name evidence="2" type="primary">gb00476</name>
    <name evidence="2" type="ORF">PR202_gb00476</name>
</gene>
<dbReference type="Gene3D" id="1.20.1280.50">
    <property type="match status" value="1"/>
</dbReference>
<dbReference type="PANTHER" id="PTHR32133:SF380">
    <property type="entry name" value="OS10G0137700 PROTEIN"/>
    <property type="match status" value="1"/>
</dbReference>
<reference evidence="2" key="1">
    <citation type="journal article" date="2018" name="DNA Res.">
        <title>Multiple hybrid de novo genome assembly of finger millet, an orphan allotetraploid crop.</title>
        <authorList>
            <person name="Hatakeyama M."/>
            <person name="Aluri S."/>
            <person name="Balachadran M.T."/>
            <person name="Sivarajan S.R."/>
            <person name="Patrignani A."/>
            <person name="Gruter S."/>
            <person name="Poveda L."/>
            <person name="Shimizu-Inatsugi R."/>
            <person name="Baeten J."/>
            <person name="Francoijs K.J."/>
            <person name="Nataraja K.N."/>
            <person name="Reddy Y.A.N."/>
            <person name="Phadnis S."/>
            <person name="Ravikumar R.L."/>
            <person name="Schlapbach R."/>
            <person name="Sreeman S.M."/>
            <person name="Shimizu K.K."/>
        </authorList>
    </citation>
    <scope>NUCLEOTIDE SEQUENCE</scope>
</reference>
<dbReference type="InterPro" id="IPR001810">
    <property type="entry name" value="F-box_dom"/>
</dbReference>
<dbReference type="Pfam" id="PF00646">
    <property type="entry name" value="F-box"/>
    <property type="match status" value="1"/>
</dbReference>
<dbReference type="AlphaFoldDB" id="A0AAV5DU44"/>
<name>A0AAV5DU44_ELECO</name>
<reference evidence="2" key="2">
    <citation type="submission" date="2021-12" db="EMBL/GenBank/DDBJ databases">
        <title>Resequencing data analysis of finger millet.</title>
        <authorList>
            <person name="Hatakeyama M."/>
            <person name="Aluri S."/>
            <person name="Balachadran M.T."/>
            <person name="Sivarajan S.R."/>
            <person name="Poveda L."/>
            <person name="Shimizu-Inatsugi R."/>
            <person name="Schlapbach R."/>
            <person name="Sreeman S.M."/>
            <person name="Shimizu K.K."/>
        </authorList>
    </citation>
    <scope>NUCLEOTIDE SEQUENCE</scope>
</reference>
<dbReference type="PANTHER" id="PTHR32133">
    <property type="entry name" value="OS07G0120400 PROTEIN"/>
    <property type="match status" value="1"/>
</dbReference>
<dbReference type="InterPro" id="IPR036047">
    <property type="entry name" value="F-box-like_dom_sf"/>
</dbReference>
<dbReference type="SUPFAM" id="SSF81383">
    <property type="entry name" value="F-box domain"/>
    <property type="match status" value="1"/>
</dbReference>
<keyword evidence="3" id="KW-1185">Reference proteome</keyword>
<accession>A0AAV5DU44</accession>
<evidence type="ECO:0000313" key="2">
    <source>
        <dbReference type="EMBL" id="GJN13736.1"/>
    </source>
</evidence>
<sequence>MLTEILLRLPPAPSSLPRASLVCKRWRRLVAGPDFLRRFRARHRRNAPLLGFFTQGSRGICFTPNLEPPDRIPTAFFSFLEDLRGCQILCCRHGLVLLFIPTRLMVWDPSAGYLSELSVPQGFDCWTTSFSGTVLRNGGDAHGDDHFQVFIVARTNRTEASACVYSSETGEWGKPISTTCSSSMAPRPRPGTLVGRSLYWSLYGNSHGILEFDLDRQCLTVTSFFKRVHTMDRPDK</sequence>
<comment type="caution">
    <text evidence="2">The sequence shown here is derived from an EMBL/GenBank/DDBJ whole genome shotgun (WGS) entry which is preliminary data.</text>
</comment>
<feature type="domain" description="F-box" evidence="1">
    <location>
        <begin position="2"/>
        <end position="37"/>
    </location>
</feature>
<organism evidence="2 3">
    <name type="scientific">Eleusine coracana subsp. coracana</name>
    <dbReference type="NCBI Taxonomy" id="191504"/>
    <lineage>
        <taxon>Eukaryota</taxon>
        <taxon>Viridiplantae</taxon>
        <taxon>Streptophyta</taxon>
        <taxon>Embryophyta</taxon>
        <taxon>Tracheophyta</taxon>
        <taxon>Spermatophyta</taxon>
        <taxon>Magnoliopsida</taxon>
        <taxon>Liliopsida</taxon>
        <taxon>Poales</taxon>
        <taxon>Poaceae</taxon>
        <taxon>PACMAD clade</taxon>
        <taxon>Chloridoideae</taxon>
        <taxon>Cynodonteae</taxon>
        <taxon>Eleusininae</taxon>
        <taxon>Eleusine</taxon>
    </lineage>
</organism>
<dbReference type="Proteomes" id="UP001054889">
    <property type="component" value="Unassembled WGS sequence"/>
</dbReference>
<protein>
    <recommendedName>
        <fullName evidence="1">F-box domain-containing protein</fullName>
    </recommendedName>
</protein>
<evidence type="ECO:0000259" key="1">
    <source>
        <dbReference type="Pfam" id="PF00646"/>
    </source>
</evidence>
<proteinExistence type="predicted"/>
<evidence type="ECO:0000313" key="3">
    <source>
        <dbReference type="Proteomes" id="UP001054889"/>
    </source>
</evidence>